<dbReference type="AlphaFoldDB" id="A0A6A1VUG8"/>
<comment type="caution">
    <text evidence="10">The sequence shown here is derived from an EMBL/GenBank/DDBJ whole genome shotgun (WGS) entry which is preliminary data.</text>
</comment>
<dbReference type="Pfam" id="PF04535">
    <property type="entry name" value="CASP_dom"/>
    <property type="match status" value="1"/>
</dbReference>
<feature type="transmembrane region" description="Helical" evidence="8">
    <location>
        <begin position="64"/>
        <end position="89"/>
    </location>
</feature>
<dbReference type="EMBL" id="RXIC02000022">
    <property type="protein sequence ID" value="KAB1215188.1"/>
    <property type="molecule type" value="Genomic_DNA"/>
</dbReference>
<evidence type="ECO:0000256" key="3">
    <source>
        <dbReference type="ARBA" id="ARBA00011489"/>
    </source>
</evidence>
<evidence type="ECO:0000313" key="10">
    <source>
        <dbReference type="EMBL" id="KAB1215188.1"/>
    </source>
</evidence>
<comment type="similarity">
    <text evidence="2 8">Belongs to the Casparian strip membrane proteins (CASP) family.</text>
</comment>
<dbReference type="OrthoDB" id="755577at2759"/>
<feature type="transmembrane region" description="Helical" evidence="8">
    <location>
        <begin position="101"/>
        <end position="121"/>
    </location>
</feature>
<sequence length="187" mass="20918">MRTDLDPDASTSVDDLPKLKFLDFSLRVFVIPLSVATIWLTVTNQQDNSTYGKLEFANLTGLKYMVCISAICASYAIVAAISSWARFFATKAWLFFVSDQIVAYLMVTSGAAVLELLYLAYKGDREVTWSEACSSYGRFCSRMKLALVLHALALWCFIVLAVISAYRTFCMFEPPSLPPKEGEEERA</sequence>
<evidence type="ECO:0000313" key="11">
    <source>
        <dbReference type="Proteomes" id="UP000516437"/>
    </source>
</evidence>
<proteinExistence type="inferred from homology"/>
<keyword evidence="6 8" id="KW-1133">Transmembrane helix</keyword>
<reference evidence="10 11" key="1">
    <citation type="journal article" date="2019" name="Plant Biotechnol. J.">
        <title>The red bayberry genome and genetic basis of sex determination.</title>
        <authorList>
            <person name="Jia H.M."/>
            <person name="Jia H.J."/>
            <person name="Cai Q.L."/>
            <person name="Wang Y."/>
            <person name="Zhao H.B."/>
            <person name="Yang W.F."/>
            <person name="Wang G.Y."/>
            <person name="Li Y.H."/>
            <person name="Zhan D.L."/>
            <person name="Shen Y.T."/>
            <person name="Niu Q.F."/>
            <person name="Chang L."/>
            <person name="Qiu J."/>
            <person name="Zhao L."/>
            <person name="Xie H.B."/>
            <person name="Fu W.Y."/>
            <person name="Jin J."/>
            <person name="Li X.W."/>
            <person name="Jiao Y."/>
            <person name="Zhou C.C."/>
            <person name="Tu T."/>
            <person name="Chai C.Y."/>
            <person name="Gao J.L."/>
            <person name="Fan L.J."/>
            <person name="van de Weg E."/>
            <person name="Wang J.Y."/>
            <person name="Gao Z.S."/>
        </authorList>
    </citation>
    <scope>NUCLEOTIDE SEQUENCE [LARGE SCALE GENOMIC DNA]</scope>
    <source>
        <tissue evidence="10">Leaves</tissue>
    </source>
</reference>
<protein>
    <recommendedName>
        <fullName evidence="8">CASP-like protein</fullName>
    </recommendedName>
</protein>
<evidence type="ECO:0000256" key="7">
    <source>
        <dbReference type="ARBA" id="ARBA00023136"/>
    </source>
</evidence>
<name>A0A6A1VUG8_9ROSI</name>
<keyword evidence="5 8" id="KW-0812">Transmembrane</keyword>
<keyword evidence="11" id="KW-1185">Reference proteome</keyword>
<dbReference type="GO" id="GO:0005886">
    <property type="term" value="C:plasma membrane"/>
    <property type="evidence" value="ECO:0007669"/>
    <property type="project" value="UniProtKB-SubCell"/>
</dbReference>
<evidence type="ECO:0000259" key="9">
    <source>
        <dbReference type="Pfam" id="PF04535"/>
    </source>
</evidence>
<dbReference type="PANTHER" id="PTHR33573">
    <property type="entry name" value="CASP-LIKE PROTEIN 4A4"/>
    <property type="match status" value="1"/>
</dbReference>
<keyword evidence="4 8" id="KW-1003">Cell membrane</keyword>
<feature type="transmembrane region" description="Helical" evidence="8">
    <location>
        <begin position="145"/>
        <end position="166"/>
    </location>
</feature>
<dbReference type="InterPro" id="IPR006702">
    <property type="entry name" value="CASP_dom"/>
</dbReference>
<dbReference type="PANTHER" id="PTHR33573:SF30">
    <property type="entry name" value="CASP-LIKE PROTEIN 2C1-RELATED"/>
    <property type="match status" value="1"/>
</dbReference>
<evidence type="ECO:0000256" key="2">
    <source>
        <dbReference type="ARBA" id="ARBA00007651"/>
    </source>
</evidence>
<evidence type="ECO:0000256" key="1">
    <source>
        <dbReference type="ARBA" id="ARBA00004651"/>
    </source>
</evidence>
<comment type="subunit">
    <text evidence="3 8">Homodimer and heterodimers.</text>
</comment>
<feature type="domain" description="Casparian strip membrane protein" evidence="9">
    <location>
        <begin position="18"/>
        <end position="154"/>
    </location>
</feature>
<feature type="transmembrane region" description="Helical" evidence="8">
    <location>
        <begin position="24"/>
        <end position="43"/>
    </location>
</feature>
<keyword evidence="7 8" id="KW-0472">Membrane</keyword>
<gene>
    <name evidence="10" type="ORF">CJ030_MR4G025844</name>
</gene>
<evidence type="ECO:0000256" key="5">
    <source>
        <dbReference type="ARBA" id="ARBA00022692"/>
    </source>
</evidence>
<evidence type="ECO:0000256" key="6">
    <source>
        <dbReference type="ARBA" id="ARBA00022989"/>
    </source>
</evidence>
<comment type="subcellular location">
    <subcellularLocation>
        <location evidence="1 8">Cell membrane</location>
        <topology evidence="1 8">Multi-pass membrane protein</topology>
    </subcellularLocation>
</comment>
<accession>A0A6A1VUG8</accession>
<dbReference type="Proteomes" id="UP000516437">
    <property type="component" value="Chromosome 4"/>
</dbReference>
<evidence type="ECO:0000256" key="4">
    <source>
        <dbReference type="ARBA" id="ARBA00022475"/>
    </source>
</evidence>
<evidence type="ECO:0000256" key="8">
    <source>
        <dbReference type="RuleBase" id="RU361233"/>
    </source>
</evidence>
<dbReference type="InterPro" id="IPR006459">
    <property type="entry name" value="CASP/CASPL"/>
</dbReference>
<organism evidence="10 11">
    <name type="scientific">Morella rubra</name>
    <name type="common">Chinese bayberry</name>
    <dbReference type="NCBI Taxonomy" id="262757"/>
    <lineage>
        <taxon>Eukaryota</taxon>
        <taxon>Viridiplantae</taxon>
        <taxon>Streptophyta</taxon>
        <taxon>Embryophyta</taxon>
        <taxon>Tracheophyta</taxon>
        <taxon>Spermatophyta</taxon>
        <taxon>Magnoliopsida</taxon>
        <taxon>eudicotyledons</taxon>
        <taxon>Gunneridae</taxon>
        <taxon>Pentapetalae</taxon>
        <taxon>rosids</taxon>
        <taxon>fabids</taxon>
        <taxon>Fagales</taxon>
        <taxon>Myricaceae</taxon>
        <taxon>Morella</taxon>
    </lineage>
</organism>
<dbReference type="NCBIfam" id="TIGR01569">
    <property type="entry name" value="A_tha_TIGR01569"/>
    <property type="match status" value="1"/>
</dbReference>